<keyword evidence="2" id="KW-0687">Ribonucleoprotein</keyword>
<dbReference type="InterPro" id="IPR008991">
    <property type="entry name" value="Translation_prot_SH3-like_sf"/>
</dbReference>
<reference evidence="3 4" key="1">
    <citation type="submission" date="2015-09" db="EMBL/GenBank/DDBJ databases">
        <authorList>
            <consortium name="Pathogen Informatics"/>
        </authorList>
    </citation>
    <scope>NUCLEOTIDE SEQUENCE [LARGE SCALE GENOMIC DNA]</scope>
    <source>
        <strain evidence="3 4">2789STDY5834856</strain>
    </source>
</reference>
<organism evidence="3 4">
    <name type="scientific">Clostridium disporicum</name>
    <dbReference type="NCBI Taxonomy" id="84024"/>
    <lineage>
        <taxon>Bacteria</taxon>
        <taxon>Bacillati</taxon>
        <taxon>Bacillota</taxon>
        <taxon>Clostridia</taxon>
        <taxon>Eubacteriales</taxon>
        <taxon>Clostridiaceae</taxon>
        <taxon>Clostridium</taxon>
    </lineage>
</organism>
<evidence type="ECO:0000313" key="3">
    <source>
        <dbReference type="EMBL" id="CUO87789.1"/>
    </source>
</evidence>
<gene>
    <name evidence="3" type="ORF">ERS852471_02516</name>
</gene>
<proteinExistence type="predicted"/>
<dbReference type="AlphaFoldDB" id="A0A174IS77"/>
<dbReference type="Proteomes" id="UP000095594">
    <property type="component" value="Unassembled WGS sequence"/>
</dbReference>
<dbReference type="OrthoDB" id="1683515at2"/>
<dbReference type="RefSeq" id="WP_055267058.1">
    <property type="nucleotide sequence ID" value="NZ_CABIXQ010000018.1"/>
</dbReference>
<dbReference type="EMBL" id="CYZX01000018">
    <property type="protein sequence ID" value="CUO87789.1"/>
    <property type="molecule type" value="Genomic_DNA"/>
</dbReference>
<dbReference type="CDD" id="cd06088">
    <property type="entry name" value="KOW_RPL14"/>
    <property type="match status" value="1"/>
</dbReference>
<dbReference type="GO" id="GO:0005840">
    <property type="term" value="C:ribosome"/>
    <property type="evidence" value="ECO:0007669"/>
    <property type="project" value="UniProtKB-KW"/>
</dbReference>
<accession>A0A174IS77</accession>
<evidence type="ECO:0000256" key="1">
    <source>
        <dbReference type="ARBA" id="ARBA00022980"/>
    </source>
</evidence>
<dbReference type="InterPro" id="IPR041985">
    <property type="entry name" value="Ribosomal_eL14_KOW"/>
</dbReference>
<evidence type="ECO:0000256" key="2">
    <source>
        <dbReference type="ARBA" id="ARBA00023274"/>
    </source>
</evidence>
<evidence type="ECO:0000313" key="4">
    <source>
        <dbReference type="Proteomes" id="UP000095594"/>
    </source>
</evidence>
<protein>
    <submittedName>
        <fullName evidence="3">LSU ribosomal protein L14E</fullName>
    </submittedName>
</protein>
<name>A0A174IS77_9CLOT</name>
<dbReference type="SUPFAM" id="SSF50104">
    <property type="entry name" value="Translation proteins SH3-like domain"/>
    <property type="match status" value="1"/>
</dbReference>
<keyword evidence="1 3" id="KW-0689">Ribosomal protein</keyword>
<sequence>MTKVIIEVKNLQNNDLIGKVVLSTCGRDKDHYYVIVKKLNDDYYLLSNGRTKTIQMPKKKKLKHFIVLEDVNDEIKASIISQHRGADLKIKKFLKEKGIVKEG</sequence>
<dbReference type="GO" id="GO:1990904">
    <property type="term" value="C:ribonucleoprotein complex"/>
    <property type="evidence" value="ECO:0007669"/>
    <property type="project" value="UniProtKB-KW"/>
</dbReference>